<dbReference type="EMBL" id="AMCW01000063">
    <property type="protein sequence ID" value="EKK02307.1"/>
    <property type="molecule type" value="Genomic_DNA"/>
</dbReference>
<reference evidence="4 5" key="1">
    <citation type="journal article" date="2013" name="Mar. Genomics">
        <title>Expression of sulfatases in Rhodopirellula baltica and the diversity of sulfatases in the genus Rhodopirellula.</title>
        <authorList>
            <person name="Wegner C.E."/>
            <person name="Richter-Heitmann T."/>
            <person name="Klindworth A."/>
            <person name="Klockow C."/>
            <person name="Richter M."/>
            <person name="Achstetter T."/>
            <person name="Glockner F.O."/>
            <person name="Harder J."/>
        </authorList>
    </citation>
    <scope>NUCLEOTIDE SEQUENCE [LARGE SCALE GENOMIC DNA]</scope>
    <source>
        <strain evidence="4 5">SH28</strain>
    </source>
</reference>
<gene>
    <name evidence="4" type="ORF">RBSH_02343</name>
</gene>
<accession>K5D6H4</accession>
<dbReference type="PATRIC" id="fig|993517.3.peg.2536"/>
<dbReference type="RefSeq" id="WP_007332117.1">
    <property type="nucleotide sequence ID" value="NZ_AMCW01000063.1"/>
</dbReference>
<dbReference type="PANTHER" id="PTHR37813:SF1">
    <property type="entry name" value="FELS-2 PROPHAGE PROTEIN"/>
    <property type="match status" value="1"/>
</dbReference>
<keyword evidence="2" id="KW-0472">Membrane</keyword>
<dbReference type="Proteomes" id="UP000007993">
    <property type="component" value="Unassembled WGS sequence"/>
</dbReference>
<feature type="domain" description="Phage tail tape measure protein" evidence="3">
    <location>
        <begin position="90"/>
        <end position="285"/>
    </location>
</feature>
<dbReference type="Pfam" id="PF10145">
    <property type="entry name" value="PhageMin_Tail"/>
    <property type="match status" value="1"/>
</dbReference>
<evidence type="ECO:0000313" key="4">
    <source>
        <dbReference type="EMBL" id="EKK02307.1"/>
    </source>
</evidence>
<evidence type="ECO:0000259" key="3">
    <source>
        <dbReference type="Pfam" id="PF10145"/>
    </source>
</evidence>
<sequence length="773" mass="79621">MSKSAVKAGSAYIELSIRNRIAQGAKKAERDLRRIGQSALQMGGMVGGLGLAISAPITHATLKFAEFDDAMRAVRGVTQASEGDFQQLTDTARELGRTTSFTATEVAGLMVELGRAGFKPDQINAMTDAVLNLSRATGTDAAMSAGIMSATIRQFGLGAQDAARVADVLTAAANGSFNSVESLGEAMKYAAPVAADLGMSMEETAAVLGTLGNMGIQGSEAGTALRRLAVLGAAEVTKLEKIFGISLRNAAGHALPLVDTLDRVAKATKGLDTGDRAAKFSDAFGLLGITAASAIGKTATETKELLNQLENAQGAAAATAKEMDSGVGGSLRRTTSAIEGMMLSIGDAVDEPLAKMVDRFTGAVGSVTEFINENQQLIVIAATVAGGLVGLGAAAAALGVSAIAAAGAIGVATTAASLLLNPITLGIGVVSGLGAVFVTQTQLGADSLDWLASRFGPLVDTAQESISGIVAAIKAGDLEKAWEMTTDLMEMVWLDLGGTIKDTWTDVMNFLLDGVTATVVGIGAAFKALSSMLNGILDAYKSAYDGIYNLTSDGLNAAGSMVTGVETIGAPAPKQSAFEKNFGGIEETLRSKLDGVRNFGQGLQDEAYGAQEDRYKATDTERAERDERIEQLRGKISQDAAEATTPAGMLGFAPMLQAGITAAIGGAGQLGITTDDMTDMSKLTEKLTGIGEKAKSLFGMEEDTKQDVQQRFETVAQQSASLAPTSVSSGFAAALLGGMGRGTTEKQMLKANQTVARNTADMNRKLDLVGKWA</sequence>
<feature type="transmembrane region" description="Helical" evidence="2">
    <location>
        <begin position="418"/>
        <end position="438"/>
    </location>
</feature>
<dbReference type="AlphaFoldDB" id="K5D6H4"/>
<dbReference type="NCBIfam" id="TIGR01760">
    <property type="entry name" value="tape_meas_TP901"/>
    <property type="match status" value="1"/>
</dbReference>
<keyword evidence="1" id="KW-1188">Viral release from host cell</keyword>
<dbReference type="PANTHER" id="PTHR37813">
    <property type="entry name" value="FELS-2 PROPHAGE PROTEIN"/>
    <property type="match status" value="1"/>
</dbReference>
<feature type="transmembrane region" description="Helical" evidence="2">
    <location>
        <begin position="377"/>
        <end position="406"/>
    </location>
</feature>
<name>K5D6H4_RHOBT</name>
<keyword evidence="2" id="KW-0812">Transmembrane</keyword>
<keyword evidence="2" id="KW-1133">Transmembrane helix</keyword>
<comment type="caution">
    <text evidence="4">The sequence shown here is derived from an EMBL/GenBank/DDBJ whole genome shotgun (WGS) entry which is preliminary data.</text>
</comment>
<evidence type="ECO:0000256" key="2">
    <source>
        <dbReference type="SAM" id="Phobius"/>
    </source>
</evidence>
<evidence type="ECO:0000256" key="1">
    <source>
        <dbReference type="ARBA" id="ARBA00022612"/>
    </source>
</evidence>
<evidence type="ECO:0000313" key="5">
    <source>
        <dbReference type="Proteomes" id="UP000007993"/>
    </source>
</evidence>
<protein>
    <submittedName>
        <fullName evidence="4">Family phage tail tape measure protein</fullName>
    </submittedName>
</protein>
<proteinExistence type="predicted"/>
<dbReference type="InterPro" id="IPR010090">
    <property type="entry name" value="Phage_tape_meas"/>
</dbReference>
<organism evidence="4 5">
    <name type="scientific">Rhodopirellula baltica SH28</name>
    <dbReference type="NCBI Taxonomy" id="993517"/>
    <lineage>
        <taxon>Bacteria</taxon>
        <taxon>Pseudomonadati</taxon>
        <taxon>Planctomycetota</taxon>
        <taxon>Planctomycetia</taxon>
        <taxon>Pirellulales</taxon>
        <taxon>Pirellulaceae</taxon>
        <taxon>Rhodopirellula</taxon>
    </lineage>
</organism>